<dbReference type="InterPro" id="IPR006162">
    <property type="entry name" value="Ppantetheine_attach_site"/>
</dbReference>
<evidence type="ECO:0000256" key="2">
    <source>
        <dbReference type="ARBA" id="ARBA00006432"/>
    </source>
</evidence>
<accession>A0A9X8D5V1</accession>
<dbReference type="InterPro" id="IPR023213">
    <property type="entry name" value="CAT-like_dom_sf"/>
</dbReference>
<evidence type="ECO:0000256" key="5">
    <source>
        <dbReference type="ARBA" id="ARBA00022737"/>
    </source>
</evidence>
<dbReference type="InterPro" id="IPR020845">
    <property type="entry name" value="AMP-binding_CS"/>
</dbReference>
<protein>
    <submittedName>
        <fullName evidence="7">Amino acid adenylation domain-containing protein</fullName>
    </submittedName>
</protein>
<dbReference type="FunFam" id="2.30.38.10:FF:000001">
    <property type="entry name" value="Non-ribosomal peptide synthetase PvdI"/>
    <property type="match status" value="2"/>
</dbReference>
<dbReference type="CDD" id="cd19543">
    <property type="entry name" value="DCL_NRPS"/>
    <property type="match status" value="1"/>
</dbReference>
<dbReference type="Gene3D" id="3.40.50.980">
    <property type="match status" value="4"/>
</dbReference>
<dbReference type="InterPro" id="IPR036736">
    <property type="entry name" value="ACP-like_sf"/>
</dbReference>
<keyword evidence="8" id="KW-1185">Reference proteome</keyword>
<proteinExistence type="inferred from homology"/>
<feature type="domain" description="Carrier" evidence="6">
    <location>
        <begin position="981"/>
        <end position="1055"/>
    </location>
</feature>
<dbReference type="Pfam" id="PF00668">
    <property type="entry name" value="Condensation"/>
    <property type="match status" value="3"/>
</dbReference>
<dbReference type="SUPFAM" id="SSF52777">
    <property type="entry name" value="CoA-dependent acyltransferases"/>
    <property type="match status" value="6"/>
</dbReference>
<dbReference type="InterPro" id="IPR010060">
    <property type="entry name" value="NRPS_synth"/>
</dbReference>
<dbReference type="FunFam" id="3.40.50.980:FF:000002">
    <property type="entry name" value="Enterobactin synthetase component F"/>
    <property type="match status" value="1"/>
</dbReference>
<evidence type="ECO:0000256" key="4">
    <source>
        <dbReference type="ARBA" id="ARBA00022553"/>
    </source>
</evidence>
<dbReference type="Gene3D" id="1.10.1200.10">
    <property type="entry name" value="ACP-like"/>
    <property type="match status" value="2"/>
</dbReference>
<keyword evidence="3" id="KW-0596">Phosphopantetheine</keyword>
<reference evidence="7 8" key="1">
    <citation type="submission" date="2018-09" db="EMBL/GenBank/DDBJ databases">
        <title>Acidovorax cavernicola nov. sp. isolated from Gruta de las Maravillas (Aracena, Spain).</title>
        <authorList>
            <person name="Jurado V."/>
            <person name="Gutierrez-Patricio S."/>
            <person name="Gonzalez-Pimentel J.L."/>
            <person name="Miller A.Z."/>
            <person name="Laiz L."/>
            <person name="Saiz-Jimenez C."/>
        </authorList>
    </citation>
    <scope>NUCLEOTIDE SEQUENCE [LARGE SCALE GENOMIC DNA]</scope>
    <source>
        <strain evidence="7 8">1011MAR4D40.2</strain>
    </source>
</reference>
<dbReference type="InterPro" id="IPR010071">
    <property type="entry name" value="AA_adenyl_dom"/>
</dbReference>
<dbReference type="GO" id="GO:0043041">
    <property type="term" value="P:amino acid activation for nonribosomal peptide biosynthetic process"/>
    <property type="evidence" value="ECO:0007669"/>
    <property type="project" value="TreeGrafter"/>
</dbReference>
<dbReference type="NCBIfam" id="NF003417">
    <property type="entry name" value="PRK04813.1"/>
    <property type="match status" value="2"/>
</dbReference>
<dbReference type="Pfam" id="PF13193">
    <property type="entry name" value="AMP-binding_C"/>
    <property type="match status" value="2"/>
</dbReference>
<evidence type="ECO:0000259" key="6">
    <source>
        <dbReference type="PROSITE" id="PS50075"/>
    </source>
</evidence>
<evidence type="ECO:0000313" key="8">
    <source>
        <dbReference type="Proteomes" id="UP000265619"/>
    </source>
</evidence>
<dbReference type="GO" id="GO:0031177">
    <property type="term" value="F:phosphopantetheine binding"/>
    <property type="evidence" value="ECO:0007669"/>
    <property type="project" value="InterPro"/>
</dbReference>
<dbReference type="SUPFAM" id="SSF56801">
    <property type="entry name" value="Acetyl-CoA synthetase-like"/>
    <property type="match status" value="2"/>
</dbReference>
<comment type="similarity">
    <text evidence="2">Belongs to the ATP-dependent AMP-binding enzyme family.</text>
</comment>
<dbReference type="InterPro" id="IPR020806">
    <property type="entry name" value="PKS_PP-bd"/>
</dbReference>
<dbReference type="InterPro" id="IPR001242">
    <property type="entry name" value="Condensation_dom"/>
</dbReference>
<dbReference type="GO" id="GO:0003824">
    <property type="term" value="F:catalytic activity"/>
    <property type="evidence" value="ECO:0007669"/>
    <property type="project" value="InterPro"/>
</dbReference>
<sequence length="2591" mass="281100">MSMTMHEITRTVQDGQAVPLSYAQEQLCFLQKLEPGLTAYNLPRVFRLTGALDADALERAFQAVIARHAILRTHFVERDGVPMQVVQAEAPFALERIDLSDQDDDSQQAAVAALVRRTATHVFDLGHAPALVARLAKLAGDRHVLTVCLHHIVSDAWSNPILARDLGAAYALALRSPGQVQLPPLPVQYADFAVWQRARVQGGALAPQLAHWNHHLGDEVPSLDLPTDRARPAQQTFAGTALGFELPPALAAALQKFCRAERCTPFVVLLAAWQVLLSRCSGQDDFAIGVPNAGRHREEVQDLLGFFITTQVFRARLAPSRTLREVCRQVRADALAALDHADLPFEVLLASRKDRRDPARSPLFQAMFGVQMAGEAVALDFAGVRAELEEFDDAGAKFDLSLDFYIDSRGVRGRLEYNTDLFDAATAQRMVRAYQRVLQAMSDDPDRVLANLVLTDADDEARLRAWSENLPHRPYTQPVHRLIEAQVRQRPDAVALVFGDAVLRYGELDARANALAHHLIGLGVRPDMPVGISAERSVEMVVGLLAIMKAGGAYVPLDPELPRERIACMLEDSGVTLLLTQSHLREALPVAAGVRMLALDTLDLSAESTECPQVALHGENLAYVIFTSGSTGRPKGAANRHNAFFNRLAWMQDAYALGDTDTVLQKTPFGFDVSVWEFFWPLMQGARLVVAAPGDHREPGRLVELIRTHGVTTLHFVPSMLQAFLAHEGIEACTSLRRIVCSGEALPAEAQAKVFERLPGAGLYNLYGPTEAAIDITHWTCRADGLGHVAIGRPIAGCKTYVLDAGLNPVPPGVGGELYLGGVGLARGYLQRTGLTADRFVADPFSGTGERLYRTGDLVRWRDDGQLAYLGRIDHQVKVRGFRIELGEIEAQLLAQPQVREAVVVADEGPGGTRLVGYVSPQSGAAVDVAALKARLADVLPEYMVPSVLCVLQTLPLNANGKIDRKALPKPERGGAQAYEAPEGVVEQALAAVWAEVLSLPRVGRQDNFFELGGDSILSLQIVSRLRTAGWKLTPRQMFERQTVAGQAAVAEPVGAAVQAEQAAAEGEVPLLPFQAAFFEADMPERHHWNQSLLLQSREPLVLPALEAALAAVVQHHDAFRLRFHRAADGRWQQAYEALPAHWREEWLWVRDAANPSQIAALCDEAQHSLDLAHGPLLRPLVIRLPGGDWRLLLAAHHLVVDGVSWRILLDDLTSAYAQCRESRSVALPPKSASLQAWARALQAQAVAMEGELPHWQAFADVPVALPCARPDGANTVARRTSIAWQLDRERTQALLKSAPVAYRTQVNDLLLTALGRALCGWSGHAQLAILLEGHGREDILPAEKSLDLSRTTGWFTSLFPVRLDPLGAWGDAIPRVKEDLRRVPQRGLGHGVLMHLGTDEQQRALRALPRPQLVFNYLGQVDGAAGAEAAWSLASEDAGEPVAASAPLLHEFSVNAQVRDGALQLTVDFSAARHSADDVQGWVDRFGVELEALIAHCTSGACGVTPSDFPLAGLDATQLAALPLPMPVAQLEDLYPLSPMQSGMLFHSLVDAQGGAYINQLCMDIDGLDADRFRAAWQRVLARHEILRSGFLADSATPLQWVARAAEMPWVVQDLRESADVQGALARLAASQRASGFDLARPPLMRIALARTQAQRHHLVWTYHHLLLDGWSVAQLLAEVLRSYAGQTGESAPGRFRDHIAWLAARDAQAGETHWRRVLADVEEPTRLATALVPPVVARPGKARQRLAFDAEATRRLREAARGAHVTLNTFVQAAWALLLGQRTRTDTVVFGATVAGRSAEMPGAERMLGLFINTLPVVARLRPGQPVGDWLRELQAAQVASREHEHTPLHEIQAWAGLGGQGLFDTLVVFENYPVDAALRSDAAAGLTFGAVRTQEETSYPLTLMVHDDAALHIDLVHALDVCDDTQAAGLVDQLRATLLALAGDAAQAVGRLTLVDAAGRERLASWAKGAFTPEAVVPVHRLIEQQARANPDALALVTAEHRLTYGALNRLANRWAHRLIAQGVRPDMPVAIAVDRSAETVVGLLAVLKAGGAYVPLDPAFPTERLAYMVEDSGASLLLTRRALMPRLPEAATVQRLAFDLDATDDDIAGWPDHDPAVPVHGEQLAYVLYTSGSTGRPKGVAMRHDAVARLIAWQLQRLPGASRTLLFASPCFDVAFQEMVSGLAGGGCLVQTTEAQRLDLDALEDLVHREGVERMFVTFSVLQHFAEQSLASGRRLPALRQIVTAGEQLKRTPALIEWLARESQCRLINQYGPTETHVVSEFVLDGAGPDDLPPIGTPASSARLHVLDAHLQPVPVGVAGELCVGAEVLARGYLHRAGLTVQRFVADPFDANGGRLYRTGDLVRWRADGQLEYLGRLDHQVKVRGFRIELGEVEAQLLAQPGVRQALVLAQEGPGGARLVAYAAGADGQPLRPAALRAGLAAALPDYMVPSVIVAMPQGLPLNANGKVDRQALPPPEATEDRTHVPPQGATEEALAGLWAQVLGLSRVGRGDNFFELGGHSLAVLKLRQQVKAQMGIDLPLQRYFELPDLASCAQALDAQGPAQAQQAAQAESDLDHMDALLESLGG</sequence>
<dbReference type="Pfam" id="PF00550">
    <property type="entry name" value="PP-binding"/>
    <property type="match status" value="2"/>
</dbReference>
<dbReference type="Gene3D" id="2.30.38.10">
    <property type="entry name" value="Luciferase, Domain 3"/>
    <property type="match status" value="2"/>
</dbReference>
<dbReference type="InterPro" id="IPR025110">
    <property type="entry name" value="AMP-bd_C"/>
</dbReference>
<name>A0A9X8D5V1_9BURK</name>
<evidence type="ECO:0000256" key="1">
    <source>
        <dbReference type="ARBA" id="ARBA00001957"/>
    </source>
</evidence>
<dbReference type="Gene3D" id="3.30.300.30">
    <property type="match status" value="2"/>
</dbReference>
<dbReference type="GO" id="GO:0044550">
    <property type="term" value="P:secondary metabolite biosynthetic process"/>
    <property type="evidence" value="ECO:0007669"/>
    <property type="project" value="UniProtKB-ARBA"/>
</dbReference>
<dbReference type="Gene3D" id="3.30.559.30">
    <property type="entry name" value="Nonribosomal peptide synthetase, condensation domain"/>
    <property type="match status" value="3"/>
</dbReference>
<dbReference type="CDD" id="cd19531">
    <property type="entry name" value="LCL_NRPS-like"/>
    <property type="match status" value="1"/>
</dbReference>
<feature type="domain" description="Carrier" evidence="6">
    <location>
        <begin position="2490"/>
        <end position="2565"/>
    </location>
</feature>
<comment type="cofactor">
    <cofactor evidence="1">
        <name>pantetheine 4'-phosphate</name>
        <dbReference type="ChEBI" id="CHEBI:47942"/>
    </cofactor>
</comment>
<dbReference type="Proteomes" id="UP000265619">
    <property type="component" value="Unassembled WGS sequence"/>
</dbReference>
<dbReference type="CDD" id="cd19534">
    <property type="entry name" value="E_NRPS"/>
    <property type="match status" value="1"/>
</dbReference>
<dbReference type="GO" id="GO:0005737">
    <property type="term" value="C:cytoplasm"/>
    <property type="evidence" value="ECO:0007669"/>
    <property type="project" value="TreeGrafter"/>
</dbReference>
<dbReference type="SUPFAM" id="SSF47336">
    <property type="entry name" value="ACP-like"/>
    <property type="match status" value="2"/>
</dbReference>
<dbReference type="PROSITE" id="PS00455">
    <property type="entry name" value="AMP_BINDING"/>
    <property type="match status" value="2"/>
</dbReference>
<gene>
    <name evidence="7" type="ORF">D3H34_12950</name>
</gene>
<keyword evidence="5" id="KW-0677">Repeat</keyword>
<dbReference type="PROSITE" id="PS50075">
    <property type="entry name" value="CARRIER"/>
    <property type="match status" value="2"/>
</dbReference>
<dbReference type="InterPro" id="IPR045851">
    <property type="entry name" value="AMP-bd_C_sf"/>
</dbReference>
<dbReference type="PROSITE" id="PS00012">
    <property type="entry name" value="PHOSPHOPANTETHEINE"/>
    <property type="match status" value="2"/>
</dbReference>
<dbReference type="PANTHER" id="PTHR45527">
    <property type="entry name" value="NONRIBOSOMAL PEPTIDE SYNTHETASE"/>
    <property type="match status" value="1"/>
</dbReference>
<dbReference type="FunFam" id="3.40.50.980:FF:000001">
    <property type="entry name" value="Non-ribosomal peptide synthetase"/>
    <property type="match status" value="2"/>
</dbReference>
<keyword evidence="4" id="KW-0597">Phosphoprotein</keyword>
<dbReference type="CDD" id="cd17646">
    <property type="entry name" value="A_NRPS_AB3403-like"/>
    <property type="match status" value="1"/>
</dbReference>
<comment type="caution">
    <text evidence="7">The sequence shown here is derived from an EMBL/GenBank/DDBJ whole genome shotgun (WGS) entry which is preliminary data.</text>
</comment>
<organism evidence="7 8">
    <name type="scientific">Acidovorax cavernicola</name>
    <dbReference type="NCBI Taxonomy" id="1675792"/>
    <lineage>
        <taxon>Bacteria</taxon>
        <taxon>Pseudomonadati</taxon>
        <taxon>Pseudomonadota</taxon>
        <taxon>Betaproteobacteria</taxon>
        <taxon>Burkholderiales</taxon>
        <taxon>Comamonadaceae</taxon>
        <taxon>Acidovorax</taxon>
    </lineage>
</organism>
<dbReference type="NCBIfam" id="TIGR01733">
    <property type="entry name" value="AA-adenyl-dom"/>
    <property type="match status" value="2"/>
</dbReference>
<dbReference type="FunFam" id="1.10.1200.10:FF:000005">
    <property type="entry name" value="Nonribosomal peptide synthetase 1"/>
    <property type="match status" value="2"/>
</dbReference>
<dbReference type="SMART" id="SM00823">
    <property type="entry name" value="PKS_PP"/>
    <property type="match status" value="2"/>
</dbReference>
<dbReference type="OrthoDB" id="6297021at2"/>
<dbReference type="Pfam" id="PF00501">
    <property type="entry name" value="AMP-binding"/>
    <property type="match status" value="2"/>
</dbReference>
<dbReference type="FunFam" id="3.40.50.12780:FF:000012">
    <property type="entry name" value="Non-ribosomal peptide synthetase"/>
    <property type="match status" value="2"/>
</dbReference>
<dbReference type="Gene3D" id="3.30.559.10">
    <property type="entry name" value="Chloramphenicol acetyltransferase-like domain"/>
    <property type="match status" value="3"/>
</dbReference>
<dbReference type="EMBL" id="QXMN01000013">
    <property type="protein sequence ID" value="RIX80247.1"/>
    <property type="molecule type" value="Genomic_DNA"/>
</dbReference>
<evidence type="ECO:0000313" key="7">
    <source>
        <dbReference type="EMBL" id="RIX80247.1"/>
    </source>
</evidence>
<evidence type="ECO:0000256" key="3">
    <source>
        <dbReference type="ARBA" id="ARBA00022450"/>
    </source>
</evidence>
<dbReference type="NCBIfam" id="TIGR01720">
    <property type="entry name" value="NRPS-para261"/>
    <property type="match status" value="1"/>
</dbReference>
<dbReference type="InterPro" id="IPR009081">
    <property type="entry name" value="PP-bd_ACP"/>
</dbReference>
<dbReference type="PANTHER" id="PTHR45527:SF1">
    <property type="entry name" value="FATTY ACID SYNTHASE"/>
    <property type="match status" value="1"/>
</dbReference>
<dbReference type="InterPro" id="IPR000873">
    <property type="entry name" value="AMP-dep_synth/lig_dom"/>
</dbReference>
<dbReference type="FunFam" id="3.30.300.30:FF:000010">
    <property type="entry name" value="Enterobactin synthetase component F"/>
    <property type="match status" value="2"/>
</dbReference>